<dbReference type="RefSeq" id="WP_238720312.1">
    <property type="nucleotide sequence ID" value="NZ_JAHQCW010000001.1"/>
</dbReference>
<dbReference type="InterPro" id="IPR002698">
    <property type="entry name" value="FTHF_cligase"/>
</dbReference>
<proteinExistence type="inferred from homology"/>
<dbReference type="Proteomes" id="UP000712157">
    <property type="component" value="Unassembled WGS sequence"/>
</dbReference>
<dbReference type="GO" id="GO:0005524">
    <property type="term" value="F:ATP binding"/>
    <property type="evidence" value="ECO:0007669"/>
    <property type="project" value="UniProtKB-KW"/>
</dbReference>
<protein>
    <submittedName>
        <fullName evidence="5">5-formyltetrahydrofolate cyclo-ligase</fullName>
    </submittedName>
</protein>
<evidence type="ECO:0000256" key="3">
    <source>
        <dbReference type="ARBA" id="ARBA00022840"/>
    </source>
</evidence>
<accession>A0A949K471</accession>
<evidence type="ECO:0000256" key="4">
    <source>
        <dbReference type="PIRSR" id="PIRSR006806-1"/>
    </source>
</evidence>
<dbReference type="GO" id="GO:0035999">
    <property type="term" value="P:tetrahydrofolate interconversion"/>
    <property type="evidence" value="ECO:0007669"/>
    <property type="project" value="TreeGrafter"/>
</dbReference>
<dbReference type="InterPro" id="IPR024185">
    <property type="entry name" value="FTHF_cligase-like_sf"/>
</dbReference>
<evidence type="ECO:0000256" key="2">
    <source>
        <dbReference type="ARBA" id="ARBA00022741"/>
    </source>
</evidence>
<feature type="binding site" evidence="4">
    <location>
        <position position="50"/>
    </location>
    <ligand>
        <name>substrate</name>
    </ligand>
</feature>
<dbReference type="Gene3D" id="3.40.50.10420">
    <property type="entry name" value="NagB/RpiA/CoA transferase-like"/>
    <property type="match status" value="1"/>
</dbReference>
<dbReference type="PANTHER" id="PTHR23407:SF1">
    <property type="entry name" value="5-FORMYLTETRAHYDROFOLATE CYCLO-LIGASE"/>
    <property type="match status" value="1"/>
</dbReference>
<dbReference type="AlphaFoldDB" id="A0A949K471"/>
<comment type="caution">
    <text evidence="5">The sequence shown here is derived from an EMBL/GenBank/DDBJ whole genome shotgun (WGS) entry which is preliminary data.</text>
</comment>
<evidence type="ECO:0000313" key="5">
    <source>
        <dbReference type="EMBL" id="MBU9735133.1"/>
    </source>
</evidence>
<dbReference type="GO" id="GO:0009396">
    <property type="term" value="P:folic acid-containing compound biosynthetic process"/>
    <property type="evidence" value="ECO:0007669"/>
    <property type="project" value="TreeGrafter"/>
</dbReference>
<dbReference type="EMBL" id="JAHQCW010000001">
    <property type="protein sequence ID" value="MBU9735133.1"/>
    <property type="molecule type" value="Genomic_DNA"/>
</dbReference>
<keyword evidence="3 4" id="KW-0067">ATP-binding</keyword>
<evidence type="ECO:0000256" key="1">
    <source>
        <dbReference type="ARBA" id="ARBA00010638"/>
    </source>
</evidence>
<sequence length="214" mass="24072">MAEKKEIRHAVLKRREQMPAEDWRRFSDRICKSVMELEPYKQADCLLLYVNFGREVDMAPLFRDAWRKGKSTAAPKVLGDGRMEFYEIRDFRELKPGFQGILEPVEGTAVLTENRASEEKGASAENAALTGNTAFPVENVFMVMPGVAFDPYGSRIGYGKGLYDRYLALHPGLLTAAVGFECQIVPQIPAGPYDKKPDWLITEARSIHCGSSFM</sequence>
<reference evidence="5" key="1">
    <citation type="submission" date="2021-06" db="EMBL/GenBank/DDBJ databases">
        <title>Description of novel taxa of the family Lachnospiraceae.</title>
        <authorList>
            <person name="Chaplin A.V."/>
            <person name="Sokolova S.R."/>
            <person name="Pikina A.P."/>
            <person name="Korzhanova M."/>
            <person name="Belova V."/>
            <person name="Korostin D."/>
            <person name="Efimov B.A."/>
        </authorList>
    </citation>
    <scope>NUCLEOTIDE SEQUENCE</scope>
    <source>
        <strain evidence="5">ASD5720</strain>
    </source>
</reference>
<feature type="binding site" evidence="4">
    <location>
        <begin position="155"/>
        <end position="163"/>
    </location>
    <ligand>
        <name>ATP</name>
        <dbReference type="ChEBI" id="CHEBI:30616"/>
    </ligand>
</feature>
<dbReference type="GO" id="GO:0030272">
    <property type="term" value="F:5-formyltetrahydrofolate cyclo-ligase activity"/>
    <property type="evidence" value="ECO:0007669"/>
    <property type="project" value="TreeGrafter"/>
</dbReference>
<name>A0A949K471_9FIRM</name>
<evidence type="ECO:0000313" key="6">
    <source>
        <dbReference type="Proteomes" id="UP000712157"/>
    </source>
</evidence>
<comment type="similarity">
    <text evidence="1">Belongs to the 5-formyltetrahydrofolate cyclo-ligase family.</text>
</comment>
<dbReference type="SUPFAM" id="SSF100950">
    <property type="entry name" value="NagB/RpiA/CoA transferase-like"/>
    <property type="match status" value="1"/>
</dbReference>
<dbReference type="InterPro" id="IPR037171">
    <property type="entry name" value="NagB/RpiA_transferase-like"/>
</dbReference>
<dbReference type="Pfam" id="PF01812">
    <property type="entry name" value="5-FTHF_cyc-lig"/>
    <property type="match status" value="1"/>
</dbReference>
<keyword evidence="6" id="KW-1185">Reference proteome</keyword>
<gene>
    <name evidence="5" type="ORF">KTH89_01195</name>
</gene>
<organism evidence="5 6">
    <name type="scientific">Diplocloster agilis</name>
    <dbReference type="NCBI Taxonomy" id="2850323"/>
    <lineage>
        <taxon>Bacteria</taxon>
        <taxon>Bacillati</taxon>
        <taxon>Bacillota</taxon>
        <taxon>Clostridia</taxon>
        <taxon>Lachnospirales</taxon>
        <taxon>Lachnospiraceae</taxon>
        <taxon>Diplocloster</taxon>
    </lineage>
</organism>
<feature type="binding site" evidence="4">
    <location>
        <position position="55"/>
    </location>
    <ligand>
        <name>substrate</name>
    </ligand>
</feature>
<dbReference type="PANTHER" id="PTHR23407">
    <property type="entry name" value="ATPASE INHIBITOR/5-FORMYLTETRAHYDROFOLATE CYCLO-LIGASE"/>
    <property type="match status" value="1"/>
</dbReference>
<keyword evidence="2 4" id="KW-0547">Nucleotide-binding</keyword>
<dbReference type="PIRSF" id="PIRSF006806">
    <property type="entry name" value="FTHF_cligase"/>
    <property type="match status" value="1"/>
</dbReference>
<feature type="binding site" evidence="4">
    <location>
        <begin position="4"/>
        <end position="8"/>
    </location>
    <ligand>
        <name>ATP</name>
        <dbReference type="ChEBI" id="CHEBI:30616"/>
    </ligand>
</feature>